<evidence type="ECO:0008006" key="3">
    <source>
        <dbReference type="Google" id="ProtNLM"/>
    </source>
</evidence>
<dbReference type="EMBL" id="JBHTHU010000001">
    <property type="protein sequence ID" value="MFD0749194.1"/>
    <property type="molecule type" value="Genomic_DNA"/>
</dbReference>
<evidence type="ECO:0000313" key="2">
    <source>
        <dbReference type="Proteomes" id="UP001596958"/>
    </source>
</evidence>
<accession>A0ABW2YSI6</accession>
<comment type="caution">
    <text evidence="1">The sequence shown here is derived from an EMBL/GenBank/DDBJ whole genome shotgun (WGS) entry which is preliminary data.</text>
</comment>
<sequence>MQVSNGTELGQIVNDPQNYRDVRAPIQAAVEKIVAEKSDALLITDFEEWQNNAEVTGTAYLKIAFSKWLNDSNSISFFIADYKEGKVDKHVYFTVFTYGRSIGTSLIDKLRPKLVTLPKLDMATDAYLLSTDYPGAKTGGLFRDTNGKDEQSQNVLDLRPEYLNGLEQHKPFEYYPLGLNWATIDETRKDYVQQGQFHDLFRKLYIDLSNTDSYRYDKLEVKAYDITHDFEHYARSKEVKKHKPAIVKGANGEDKISDKETDLISLTCYNADGSVKPPFQYEATEPKSLDDAFVLNQNLLTNTTRTDSKKGEIGIAFSQQFAPDKVSGSLTKIVLTLREASVNTANPVLDKFRWINKNGVPNTGLYDSIKSTLEEVKPRDKTIYTYYIKTTE</sequence>
<keyword evidence="2" id="KW-1185">Reference proteome</keyword>
<dbReference type="RefSeq" id="WP_377097340.1">
    <property type="nucleotide sequence ID" value="NZ_JBHTHU010000001.1"/>
</dbReference>
<dbReference type="Proteomes" id="UP001596958">
    <property type="component" value="Unassembled WGS sequence"/>
</dbReference>
<name>A0ABW2YSI6_9SPHI</name>
<organism evidence="1 2">
    <name type="scientific">Mucilaginibacter calamicampi</name>
    <dbReference type="NCBI Taxonomy" id="1302352"/>
    <lineage>
        <taxon>Bacteria</taxon>
        <taxon>Pseudomonadati</taxon>
        <taxon>Bacteroidota</taxon>
        <taxon>Sphingobacteriia</taxon>
        <taxon>Sphingobacteriales</taxon>
        <taxon>Sphingobacteriaceae</taxon>
        <taxon>Mucilaginibacter</taxon>
    </lineage>
</organism>
<gene>
    <name evidence="1" type="ORF">ACFQZS_03510</name>
</gene>
<proteinExistence type="predicted"/>
<reference evidence="2" key="1">
    <citation type="journal article" date="2019" name="Int. J. Syst. Evol. Microbiol.">
        <title>The Global Catalogue of Microorganisms (GCM) 10K type strain sequencing project: providing services to taxonomists for standard genome sequencing and annotation.</title>
        <authorList>
            <consortium name="The Broad Institute Genomics Platform"/>
            <consortium name="The Broad Institute Genome Sequencing Center for Infectious Disease"/>
            <person name="Wu L."/>
            <person name="Ma J."/>
        </authorList>
    </citation>
    <scope>NUCLEOTIDE SEQUENCE [LARGE SCALE GENOMIC DNA]</scope>
    <source>
        <strain evidence="2">CCUG 63418</strain>
    </source>
</reference>
<protein>
    <recommendedName>
        <fullName evidence="3">DUF4136 domain-containing protein</fullName>
    </recommendedName>
</protein>
<evidence type="ECO:0000313" key="1">
    <source>
        <dbReference type="EMBL" id="MFD0749194.1"/>
    </source>
</evidence>